<evidence type="ECO:0000313" key="3">
    <source>
        <dbReference type="EMBL" id="QDU74734.1"/>
    </source>
</evidence>
<feature type="compositionally biased region" description="Basic and acidic residues" evidence="1">
    <location>
        <begin position="194"/>
        <end position="209"/>
    </location>
</feature>
<keyword evidence="4" id="KW-1185">Reference proteome</keyword>
<dbReference type="AlphaFoldDB" id="A0A518C699"/>
<proteinExistence type="predicted"/>
<evidence type="ECO:0008006" key="5">
    <source>
        <dbReference type="Google" id="ProtNLM"/>
    </source>
</evidence>
<feature type="transmembrane region" description="Helical" evidence="2">
    <location>
        <begin position="159"/>
        <end position="177"/>
    </location>
</feature>
<reference evidence="4" key="1">
    <citation type="submission" date="2019-02" db="EMBL/GenBank/DDBJ databases">
        <title>Deep-cultivation of Planctomycetes and their phenomic and genomic characterization uncovers novel biology.</title>
        <authorList>
            <person name="Wiegand S."/>
            <person name="Jogler M."/>
            <person name="Boedeker C."/>
            <person name="Pinto D."/>
            <person name="Vollmers J."/>
            <person name="Rivas-Marin E."/>
            <person name="Kohn T."/>
            <person name="Peeters S.H."/>
            <person name="Heuer A."/>
            <person name="Rast P."/>
            <person name="Oberbeckmann S."/>
            <person name="Bunk B."/>
            <person name="Jeske O."/>
            <person name="Meyerdierks A."/>
            <person name="Storesund J.E."/>
            <person name="Kallscheuer N."/>
            <person name="Luecker S."/>
            <person name="Lage O.M."/>
            <person name="Pohl T."/>
            <person name="Merkel B.J."/>
            <person name="Hornburger P."/>
            <person name="Mueller R.-W."/>
            <person name="Bruemmer F."/>
            <person name="Labrenz M."/>
            <person name="Spormann A.M."/>
            <person name="Op den Camp H."/>
            <person name="Overmann J."/>
            <person name="Amann R."/>
            <person name="Jetten M.S.M."/>
            <person name="Mascher T."/>
            <person name="Medema M.H."/>
            <person name="Devos D.P."/>
            <person name="Kaster A.-K."/>
            <person name="Ovreas L."/>
            <person name="Rohde M."/>
            <person name="Galperin M.Y."/>
            <person name="Jogler C."/>
        </authorList>
    </citation>
    <scope>NUCLEOTIDE SEQUENCE [LARGE SCALE GENOMIC DNA]</scope>
    <source>
        <strain evidence="4">Pan97</strain>
    </source>
</reference>
<feature type="transmembrane region" description="Helical" evidence="2">
    <location>
        <begin position="130"/>
        <end position="153"/>
    </location>
</feature>
<dbReference type="EMBL" id="CP036289">
    <property type="protein sequence ID" value="QDU74734.1"/>
    <property type="molecule type" value="Genomic_DNA"/>
</dbReference>
<feature type="region of interest" description="Disordered" evidence="1">
    <location>
        <begin position="194"/>
        <end position="225"/>
    </location>
</feature>
<protein>
    <recommendedName>
        <fullName evidence="5">Double zinc ribbon</fullName>
    </recommendedName>
</protein>
<feature type="region of interest" description="Disordered" evidence="1">
    <location>
        <begin position="253"/>
        <end position="297"/>
    </location>
</feature>
<dbReference type="KEGG" id="bvo:Pan97_17470"/>
<accession>A0A518C699</accession>
<gene>
    <name evidence="3" type="ORF">Pan97_17470</name>
</gene>
<feature type="compositionally biased region" description="Polar residues" evidence="1">
    <location>
        <begin position="266"/>
        <end position="285"/>
    </location>
</feature>
<dbReference type="Proteomes" id="UP000318626">
    <property type="component" value="Chromosome"/>
</dbReference>
<sequence length="297" mass="32690">MIRITCPCCGVGINAEERLIGQTVRCPKCLSITKVVRPKSDKDDLAPVIEPSYETKTYEDDRPQPTDCPKCDKVIPAQEYLCKGCGWHTKLEAYFEDLTEEALARDSEPKTKMEKWLAEQLHELATPRDFLIASGLCAAFLGFVAVVAGRIFFGPLAGTIVGLIVAAGLAFAWFILMQRFGVLNDPKRAERLQRERMDQRTKVARDPGRGRGVSETIAKPVGESSRAVATASKHISLPDEEYDVDDIDLFADEPAKPRKAAIQDAPASSPQHASTPSASTSQKTAKNNDDDWLNDLL</sequence>
<evidence type="ECO:0000256" key="1">
    <source>
        <dbReference type="SAM" id="MobiDB-lite"/>
    </source>
</evidence>
<evidence type="ECO:0000256" key="2">
    <source>
        <dbReference type="SAM" id="Phobius"/>
    </source>
</evidence>
<dbReference type="OrthoDB" id="271807at2"/>
<keyword evidence="2" id="KW-0812">Transmembrane</keyword>
<keyword evidence="2" id="KW-0472">Membrane</keyword>
<organism evidence="3 4">
    <name type="scientific">Bremerella volcania</name>
    <dbReference type="NCBI Taxonomy" id="2527984"/>
    <lineage>
        <taxon>Bacteria</taxon>
        <taxon>Pseudomonadati</taxon>
        <taxon>Planctomycetota</taxon>
        <taxon>Planctomycetia</taxon>
        <taxon>Pirellulales</taxon>
        <taxon>Pirellulaceae</taxon>
        <taxon>Bremerella</taxon>
    </lineage>
</organism>
<dbReference type="RefSeq" id="WP_144971665.1">
    <property type="nucleotide sequence ID" value="NZ_CP036289.1"/>
</dbReference>
<evidence type="ECO:0000313" key="4">
    <source>
        <dbReference type="Proteomes" id="UP000318626"/>
    </source>
</evidence>
<name>A0A518C699_9BACT</name>
<keyword evidence="2" id="KW-1133">Transmembrane helix</keyword>